<protein>
    <recommendedName>
        <fullName evidence="4">Integral membrane protein</fullName>
    </recommendedName>
</protein>
<accession>A0ABQ3XDL4</accession>
<evidence type="ECO:0000256" key="1">
    <source>
        <dbReference type="SAM" id="Phobius"/>
    </source>
</evidence>
<evidence type="ECO:0000313" key="2">
    <source>
        <dbReference type="EMBL" id="GID56606.1"/>
    </source>
</evidence>
<feature type="transmembrane region" description="Helical" evidence="1">
    <location>
        <begin position="65"/>
        <end position="81"/>
    </location>
</feature>
<dbReference type="EMBL" id="BOMG01000060">
    <property type="protein sequence ID" value="GID56606.1"/>
    <property type="molecule type" value="Genomic_DNA"/>
</dbReference>
<organism evidence="2 3">
    <name type="scientific">Actinoplanes couchii</name>
    <dbReference type="NCBI Taxonomy" id="403638"/>
    <lineage>
        <taxon>Bacteria</taxon>
        <taxon>Bacillati</taxon>
        <taxon>Actinomycetota</taxon>
        <taxon>Actinomycetes</taxon>
        <taxon>Micromonosporales</taxon>
        <taxon>Micromonosporaceae</taxon>
        <taxon>Actinoplanes</taxon>
    </lineage>
</organism>
<keyword evidence="1" id="KW-0812">Transmembrane</keyword>
<feature type="transmembrane region" description="Helical" evidence="1">
    <location>
        <begin position="41"/>
        <end position="59"/>
    </location>
</feature>
<dbReference type="Proteomes" id="UP000612282">
    <property type="component" value="Unassembled WGS sequence"/>
</dbReference>
<feature type="transmembrane region" description="Helical" evidence="1">
    <location>
        <begin position="138"/>
        <end position="156"/>
    </location>
</feature>
<proteinExistence type="predicted"/>
<evidence type="ECO:0008006" key="4">
    <source>
        <dbReference type="Google" id="ProtNLM"/>
    </source>
</evidence>
<evidence type="ECO:0000313" key="3">
    <source>
        <dbReference type="Proteomes" id="UP000612282"/>
    </source>
</evidence>
<reference evidence="2 3" key="1">
    <citation type="submission" date="2021-01" db="EMBL/GenBank/DDBJ databases">
        <title>Whole genome shotgun sequence of Actinoplanes couchii NBRC 106145.</title>
        <authorList>
            <person name="Komaki H."/>
            <person name="Tamura T."/>
        </authorList>
    </citation>
    <scope>NUCLEOTIDE SEQUENCE [LARGE SCALE GENOMIC DNA]</scope>
    <source>
        <strain evidence="2 3">NBRC 106145</strain>
    </source>
</reference>
<feature type="transmembrane region" description="Helical" evidence="1">
    <location>
        <begin position="88"/>
        <end position="109"/>
    </location>
</feature>
<comment type="caution">
    <text evidence="2">The sequence shown here is derived from an EMBL/GenBank/DDBJ whole genome shotgun (WGS) entry which is preliminary data.</text>
</comment>
<gene>
    <name evidence="2" type="ORF">Aco03nite_050100</name>
</gene>
<keyword evidence="1" id="KW-1133">Transmembrane helix</keyword>
<sequence>MEVTDPLIPPAAVVVLLLAAVVVVLLTIGRRRFVAALRRPVPVAVGCQLAVAAILAVRYAYPPSTLLLVYPVFLAVCAVGLHRGSPVAYWLSLTGLGIPLIGLTLLTVIGDTGTVAEPTTENMLVMEADAPAPDPTDYLLPILAALTTALLLTTSARRAFRTRHP</sequence>
<keyword evidence="1" id="KW-0472">Membrane</keyword>
<keyword evidence="3" id="KW-1185">Reference proteome</keyword>
<feature type="transmembrane region" description="Helical" evidence="1">
    <location>
        <begin position="6"/>
        <end position="29"/>
    </location>
</feature>
<name>A0ABQ3XDL4_9ACTN</name>